<dbReference type="InterPro" id="IPR004013">
    <property type="entry name" value="PHP_dom"/>
</dbReference>
<evidence type="ECO:0000256" key="4">
    <source>
        <dbReference type="ARBA" id="ARBA00022490"/>
    </source>
</evidence>
<dbReference type="GO" id="GO:0006260">
    <property type="term" value="P:DNA replication"/>
    <property type="evidence" value="ECO:0007669"/>
    <property type="project" value="UniProtKB-KW"/>
</dbReference>
<dbReference type="InterPro" id="IPR004805">
    <property type="entry name" value="DnaE2/DnaE/PolC"/>
</dbReference>
<dbReference type="InterPro" id="IPR016195">
    <property type="entry name" value="Pol/histidinol_Pase-like"/>
</dbReference>
<evidence type="ECO:0000259" key="10">
    <source>
        <dbReference type="SMART" id="SM00481"/>
    </source>
</evidence>
<dbReference type="NCBIfam" id="NF004226">
    <property type="entry name" value="PRK05673.1"/>
    <property type="match status" value="1"/>
</dbReference>
<dbReference type="Proteomes" id="UP000323225">
    <property type="component" value="Unassembled WGS sequence"/>
</dbReference>
<feature type="domain" description="Polymerase/histidinol phosphatase N-terminal" evidence="10">
    <location>
        <begin position="7"/>
        <end position="74"/>
    </location>
</feature>
<comment type="caution">
    <text evidence="11">The sequence shown here is derived from an EMBL/GenBank/DDBJ whole genome shotgun (WGS) entry which is preliminary data.</text>
</comment>
<dbReference type="EC" id="2.7.7.7" evidence="2"/>
<dbReference type="GO" id="GO:0005737">
    <property type="term" value="C:cytoplasm"/>
    <property type="evidence" value="ECO:0007669"/>
    <property type="project" value="UniProtKB-SubCell"/>
</dbReference>
<comment type="catalytic activity">
    <reaction evidence="9">
        <text>DNA(n) + a 2'-deoxyribonucleoside 5'-triphosphate = DNA(n+1) + diphosphate</text>
        <dbReference type="Rhea" id="RHEA:22508"/>
        <dbReference type="Rhea" id="RHEA-COMP:17339"/>
        <dbReference type="Rhea" id="RHEA-COMP:17340"/>
        <dbReference type="ChEBI" id="CHEBI:33019"/>
        <dbReference type="ChEBI" id="CHEBI:61560"/>
        <dbReference type="ChEBI" id="CHEBI:173112"/>
        <dbReference type="EC" id="2.7.7.7"/>
    </reaction>
</comment>
<dbReference type="Pfam" id="PF02811">
    <property type="entry name" value="PHP"/>
    <property type="match status" value="1"/>
</dbReference>
<dbReference type="CDD" id="cd07433">
    <property type="entry name" value="PHP_PolIIIA_DnaE1"/>
    <property type="match status" value="1"/>
</dbReference>
<dbReference type="InterPro" id="IPR029460">
    <property type="entry name" value="DNAPol_HHH"/>
</dbReference>
<dbReference type="InterPro" id="IPR040982">
    <property type="entry name" value="DNA_pol3_finger"/>
</dbReference>
<dbReference type="Gene3D" id="3.20.20.140">
    <property type="entry name" value="Metal-dependent hydrolases"/>
    <property type="match status" value="1"/>
</dbReference>
<dbReference type="NCBIfam" id="TIGR00594">
    <property type="entry name" value="polc"/>
    <property type="match status" value="1"/>
</dbReference>
<evidence type="ECO:0000256" key="6">
    <source>
        <dbReference type="ARBA" id="ARBA00022695"/>
    </source>
</evidence>
<dbReference type="Gene3D" id="1.10.150.870">
    <property type="match status" value="1"/>
</dbReference>
<dbReference type="GO" id="GO:0008408">
    <property type="term" value="F:3'-5' exonuclease activity"/>
    <property type="evidence" value="ECO:0007669"/>
    <property type="project" value="InterPro"/>
</dbReference>
<dbReference type="CDD" id="cd04485">
    <property type="entry name" value="DnaE_OBF"/>
    <property type="match status" value="1"/>
</dbReference>
<accession>A0A5B1C388</accession>
<evidence type="ECO:0000313" key="12">
    <source>
        <dbReference type="Proteomes" id="UP000323225"/>
    </source>
</evidence>
<dbReference type="PANTHER" id="PTHR32294:SF0">
    <property type="entry name" value="DNA POLYMERASE III SUBUNIT ALPHA"/>
    <property type="match status" value="1"/>
</dbReference>
<name>A0A5B1C388_VIBCL</name>
<dbReference type="Pfam" id="PF17657">
    <property type="entry name" value="DNA_pol3_finger"/>
    <property type="match status" value="1"/>
</dbReference>
<organism evidence="11 12">
    <name type="scientific">Vibrio cholerae</name>
    <dbReference type="NCBI Taxonomy" id="666"/>
    <lineage>
        <taxon>Bacteria</taxon>
        <taxon>Pseudomonadati</taxon>
        <taxon>Pseudomonadota</taxon>
        <taxon>Gammaproteobacteria</taxon>
        <taxon>Vibrionales</taxon>
        <taxon>Vibrionaceae</taxon>
        <taxon>Vibrio</taxon>
    </lineage>
</organism>
<keyword evidence="6 11" id="KW-0548">Nucleotidyltransferase</keyword>
<dbReference type="SMART" id="SM00481">
    <property type="entry name" value="POLIIIAc"/>
    <property type="match status" value="1"/>
</dbReference>
<keyword evidence="7" id="KW-0235">DNA replication</keyword>
<evidence type="ECO:0000256" key="7">
    <source>
        <dbReference type="ARBA" id="ARBA00022705"/>
    </source>
</evidence>
<dbReference type="InterPro" id="IPR041931">
    <property type="entry name" value="DNA_pol3_alpha_thumb_dom"/>
</dbReference>
<evidence type="ECO:0000256" key="8">
    <source>
        <dbReference type="ARBA" id="ARBA00022932"/>
    </source>
</evidence>
<keyword evidence="5 11" id="KW-0808">Transferase</keyword>
<proteinExistence type="predicted"/>
<reference evidence="11 12" key="1">
    <citation type="submission" date="2019-09" db="EMBL/GenBank/DDBJ databases">
        <authorList>
            <person name="Kritzky A."/>
            <person name="Schelkanova E.Y."/>
            <person name="Alkhova Z.V."/>
            <person name="Smirnova N.I."/>
        </authorList>
    </citation>
    <scope>NUCLEOTIDE SEQUENCE [LARGE SCALE GENOMIC DNA]</scope>
    <source>
        <strain evidence="11 12">M1526</strain>
    </source>
</reference>
<dbReference type="PANTHER" id="PTHR32294">
    <property type="entry name" value="DNA POLYMERASE III SUBUNIT ALPHA"/>
    <property type="match status" value="1"/>
</dbReference>
<dbReference type="GO" id="GO:0003887">
    <property type="term" value="F:DNA-directed DNA polymerase activity"/>
    <property type="evidence" value="ECO:0007669"/>
    <property type="project" value="UniProtKB-KW"/>
</dbReference>
<dbReference type="AlphaFoldDB" id="A0A5B1C388"/>
<dbReference type="InterPro" id="IPR011708">
    <property type="entry name" value="DNA_pol3_alpha_NTPase_dom"/>
</dbReference>
<evidence type="ECO:0000256" key="2">
    <source>
        <dbReference type="ARBA" id="ARBA00012417"/>
    </source>
</evidence>
<keyword evidence="8" id="KW-0239">DNA-directed DNA polymerase</keyword>
<evidence type="ECO:0000256" key="3">
    <source>
        <dbReference type="ARBA" id="ARBA00019114"/>
    </source>
</evidence>
<comment type="subcellular location">
    <subcellularLocation>
        <location evidence="1">Cytoplasm</location>
    </subcellularLocation>
</comment>
<dbReference type="SUPFAM" id="SSF89550">
    <property type="entry name" value="PHP domain-like"/>
    <property type="match status" value="1"/>
</dbReference>
<dbReference type="InterPro" id="IPR049821">
    <property type="entry name" value="PolIIIA_DnaE1_PHP"/>
</dbReference>
<evidence type="ECO:0000256" key="1">
    <source>
        <dbReference type="ARBA" id="ARBA00004496"/>
    </source>
</evidence>
<protein>
    <recommendedName>
        <fullName evidence="3">DNA polymerase III subunit alpha</fullName>
        <ecNumber evidence="2">2.7.7.7</ecNumber>
    </recommendedName>
</protein>
<evidence type="ECO:0000256" key="5">
    <source>
        <dbReference type="ARBA" id="ARBA00022679"/>
    </source>
</evidence>
<dbReference type="InterPro" id="IPR003141">
    <property type="entry name" value="Pol/His_phosphatase_N"/>
</dbReference>
<dbReference type="Pfam" id="PF14579">
    <property type="entry name" value="HHH_6"/>
    <property type="match status" value="1"/>
</dbReference>
<evidence type="ECO:0000313" key="11">
    <source>
        <dbReference type="EMBL" id="KAA1254661.1"/>
    </source>
</evidence>
<sequence length="1217" mass="136327">MKDTQFVHLGVHSQFSLYDSLIKVDQLVKKAVECNMSAISISDDSNMFAAVSFYQKAMAAGIKPIISSEITVSYGNSFGKLTLISMNTKGYKNLIKIISDAYDRGRPSDDDLPVIPYQYVKENCDNLIVLSGANEGIIGRSILSGNMDMAKKFIIQLREDFGDRFYIELQRTGNFQDNQYVSTAVKLATLAGIPVVATNKVRFIDDHQFPAHEVRVADSLGITVSEVRDKYGDKYTPHQYFKSSEEMAELFSDIPSAIENTVHIANRCSVDIELYKNYLPVFPTPNGETESEYLKNLSYEGLMLRLKQNYPEKLNDSEFVKTYTDRLDFELNTIIQMGFPGYFLIVGDFIQWSKDNDIPVGPGRGSGAGSLVAYALKITDLDPLPYDLLFERFLNPERVSMPDFDVDFCMDKRDRVIQYCANKYGHKAVSQIITFGTLAAKAAVKSAARTMGYPYGVADRLSKAIPNEPGIKLSKALDVSLDLNALYESDLDAKKIIDFALQIEGLSRQTGKHAGGVLISPTKLTDFTPTYCLADGTGYVSQFDKNDVETAGLVKFDFLGLKTLTIIDNAIKAVNKERAAEGLPPINIGQIPLDDPAVYEMYQKGETTAVFQVESRGMKELLKRLKPDRFEDLIALVALFRPGPLQSGMVDNFIDRKHGREEISYPDVNYQHPSLKEVLEPTYGIILYQEQVMKIAQVLAGYTLGGADMLRRAMGKKKPEEMAKQREVFKQGAIDNGIDGDLSMKIFDLVEKFAGYGFNKSHSAAYALVSYQTAWLKTHYPAAFMASVLSADSDSMEKVVNFAEEAKRMGVQIIPPSVNKSEKAFVSEGNDKIYFGLSAIKSFGDAAINDLISKRQEPFKDIFEFKEKCGLNKNAFASCIRAGLFDEFGFNRRTLLENVDVIVKYGKQNNSEAVKHQLSLLDESIQDSGILIEKEEMSHRERLIGEIQTLGLSVSGHLLDDYKEDCRLLSTGKLADLAEISMESSADSEDDSQSIWRDKVISTLCVINTTDIRTGKTGQRALLTIDDGSRQLDCVVFNNSFHKSQQYIYDHNIVYIKGKLVMDKKTESHKLIAFEVESLDSLREKRIDSVSIKLDSTKLPKQEIQAKLQKLNEFLTHQPEGGCGLRAIYIKSESESSELSIGRKKYRYDDELSAALTNIFGKDSVIINYKSDEKKTNKTPARNVEVTKEELEEGARTRPERHKNIARLLDQAMMVMS</sequence>
<dbReference type="Pfam" id="PF07733">
    <property type="entry name" value="DNA_pol3_alpha"/>
    <property type="match status" value="1"/>
</dbReference>
<keyword evidence="4" id="KW-0963">Cytoplasm</keyword>
<dbReference type="Gene3D" id="1.10.10.1600">
    <property type="entry name" value="Bacterial DNA polymerase III alpha subunit, thumb domain"/>
    <property type="match status" value="1"/>
</dbReference>
<evidence type="ECO:0000256" key="9">
    <source>
        <dbReference type="ARBA" id="ARBA00049244"/>
    </source>
</evidence>
<gene>
    <name evidence="11" type="primary">dnaE</name>
    <name evidence="11" type="ORF">F0M16_10365</name>
</gene>
<dbReference type="EMBL" id="VUAA01000010">
    <property type="protein sequence ID" value="KAA1254661.1"/>
    <property type="molecule type" value="Genomic_DNA"/>
</dbReference>